<proteinExistence type="predicted"/>
<dbReference type="Pfam" id="PF13229">
    <property type="entry name" value="Beta_helix"/>
    <property type="match status" value="1"/>
</dbReference>
<keyword evidence="3" id="KW-0833">Ubl conjugation pathway</keyword>
<keyword evidence="6" id="KW-1185">Reference proteome</keyword>
<dbReference type="InterPro" id="IPR011050">
    <property type="entry name" value="Pectin_lyase_fold/virulence"/>
</dbReference>
<evidence type="ECO:0000313" key="6">
    <source>
        <dbReference type="Proteomes" id="UP001079657"/>
    </source>
</evidence>
<accession>A0ABT4CT18</accession>
<comment type="caution">
    <text evidence="5">The sequence shown here is derived from an EMBL/GenBank/DDBJ whole genome shotgun (WGS) entry which is preliminary data.</text>
</comment>
<dbReference type="InterPro" id="IPR051550">
    <property type="entry name" value="SCF-Subunits/Alg-Epimerases"/>
</dbReference>
<organism evidence="5 6">
    <name type="scientific">Clostridium ganghwense</name>
    <dbReference type="NCBI Taxonomy" id="312089"/>
    <lineage>
        <taxon>Bacteria</taxon>
        <taxon>Bacillati</taxon>
        <taxon>Bacillota</taxon>
        <taxon>Clostridia</taxon>
        <taxon>Eubacteriales</taxon>
        <taxon>Clostridiaceae</taxon>
        <taxon>Clostridium</taxon>
    </lineage>
</organism>
<dbReference type="Proteomes" id="UP001079657">
    <property type="component" value="Unassembled WGS sequence"/>
</dbReference>
<dbReference type="PANTHER" id="PTHR22990">
    <property type="entry name" value="F-BOX ONLY PROTEIN"/>
    <property type="match status" value="1"/>
</dbReference>
<protein>
    <submittedName>
        <fullName evidence="5">Right-handed parallel beta-helix repeat-containing protein</fullName>
    </submittedName>
</protein>
<dbReference type="NCBIfam" id="TIGR03804">
    <property type="entry name" value="para_beta_helix"/>
    <property type="match status" value="1"/>
</dbReference>
<dbReference type="SMART" id="SM00710">
    <property type="entry name" value="PbH1"/>
    <property type="match status" value="4"/>
</dbReference>
<keyword evidence="2" id="KW-0677">Repeat</keyword>
<name>A0ABT4CT18_9CLOT</name>
<dbReference type="InterPro" id="IPR022441">
    <property type="entry name" value="Para_beta_helix_rpt-2"/>
</dbReference>
<reference evidence="5" key="1">
    <citation type="submission" date="2022-12" db="EMBL/GenBank/DDBJ databases">
        <authorList>
            <person name="Wang J."/>
        </authorList>
    </citation>
    <scope>NUCLEOTIDE SEQUENCE</scope>
    <source>
        <strain evidence="5">HY-42-06</strain>
    </source>
</reference>
<comment type="pathway">
    <text evidence="1">Protein modification; protein ubiquitination.</text>
</comment>
<dbReference type="InterPro" id="IPR012334">
    <property type="entry name" value="Pectin_lyas_fold"/>
</dbReference>
<dbReference type="InterPro" id="IPR039448">
    <property type="entry name" value="Beta_helix"/>
</dbReference>
<dbReference type="SUPFAM" id="SSF51126">
    <property type="entry name" value="Pectin lyase-like"/>
    <property type="match status" value="1"/>
</dbReference>
<sequence length="284" mass="30883">MAIIYVPDDYTKIQDAVDAASPGDEIRVKDGSYNEAVSITKDNLHIIADGSNVVLDGETPTTLSEPAFHVSGCSNVKIEGFTIRHYNTELFIDNGSSNNTISQCAFSDIDSGIADGSGVSISNGSNNTISHCAFSHIGNPTGATGVWISFGSNNTICQCEFNNIEAYGVRILNSSNCNDITKNRIWNSHNGIKIQDSHNNNLISNQIWRNTDTDFSLENSNNNLISRNLIDSDTSQVFSINSSKNNSISRNMIRVDTRTDAGVINILDLSCNTFSKNTIEELTP</sequence>
<dbReference type="InterPro" id="IPR006626">
    <property type="entry name" value="PbH1"/>
</dbReference>
<dbReference type="PANTHER" id="PTHR22990:SF15">
    <property type="entry name" value="F-BOX ONLY PROTEIN 10"/>
    <property type="match status" value="1"/>
</dbReference>
<dbReference type="EMBL" id="JAPQES010000006">
    <property type="protein sequence ID" value="MCY6372218.1"/>
    <property type="molecule type" value="Genomic_DNA"/>
</dbReference>
<feature type="domain" description="Right handed beta helix" evidence="4">
    <location>
        <begin position="117"/>
        <end position="279"/>
    </location>
</feature>
<evidence type="ECO:0000256" key="3">
    <source>
        <dbReference type="ARBA" id="ARBA00022786"/>
    </source>
</evidence>
<dbReference type="Gene3D" id="2.160.20.10">
    <property type="entry name" value="Single-stranded right-handed beta-helix, Pectin lyase-like"/>
    <property type="match status" value="1"/>
</dbReference>
<evidence type="ECO:0000259" key="4">
    <source>
        <dbReference type="Pfam" id="PF13229"/>
    </source>
</evidence>
<gene>
    <name evidence="5" type="ORF">OXH55_16425</name>
</gene>
<evidence type="ECO:0000313" key="5">
    <source>
        <dbReference type="EMBL" id="MCY6372218.1"/>
    </source>
</evidence>
<evidence type="ECO:0000256" key="2">
    <source>
        <dbReference type="ARBA" id="ARBA00022737"/>
    </source>
</evidence>
<evidence type="ECO:0000256" key="1">
    <source>
        <dbReference type="ARBA" id="ARBA00004906"/>
    </source>
</evidence>
<dbReference type="RefSeq" id="WP_268051157.1">
    <property type="nucleotide sequence ID" value="NZ_JAPQES010000006.1"/>
</dbReference>